<evidence type="ECO:0000313" key="5">
    <source>
        <dbReference type="EMBL" id="KAF1815937.1"/>
    </source>
</evidence>
<dbReference type="Proteomes" id="UP000504638">
    <property type="component" value="Unplaced"/>
</dbReference>
<dbReference type="Pfam" id="PF00891">
    <property type="entry name" value="Methyltransf_2"/>
    <property type="match status" value="1"/>
</dbReference>
<keyword evidence="1 5" id="KW-0489">Methyltransferase</keyword>
<dbReference type="GO" id="GO:0032259">
    <property type="term" value="P:methylation"/>
    <property type="evidence" value="ECO:0007669"/>
    <property type="project" value="UniProtKB-KW"/>
</dbReference>
<accession>A0A6G1GCW9</accession>
<reference evidence="5 7" key="1">
    <citation type="submission" date="2020-01" db="EMBL/GenBank/DDBJ databases">
        <authorList>
            <consortium name="DOE Joint Genome Institute"/>
            <person name="Haridas S."/>
            <person name="Albert R."/>
            <person name="Binder M."/>
            <person name="Bloem J."/>
            <person name="Labutti K."/>
            <person name="Salamov A."/>
            <person name="Andreopoulos B."/>
            <person name="Baker S.E."/>
            <person name="Barry K."/>
            <person name="Bills G."/>
            <person name="Bluhm B.H."/>
            <person name="Cannon C."/>
            <person name="Castanera R."/>
            <person name="Culley D.E."/>
            <person name="Daum C."/>
            <person name="Ezra D."/>
            <person name="Gonzalez J.B."/>
            <person name="Henrissat B."/>
            <person name="Kuo A."/>
            <person name="Liang C."/>
            <person name="Lipzen A."/>
            <person name="Lutzoni F."/>
            <person name="Magnuson J."/>
            <person name="Mondo S."/>
            <person name="Nolan M."/>
            <person name="Ohm R."/>
            <person name="Pangilinan J."/>
            <person name="Park H.-J."/>
            <person name="Ramirez L."/>
            <person name="Alfaro M."/>
            <person name="Sun H."/>
            <person name="Tritt A."/>
            <person name="Yoshinaga Y."/>
            <person name="Zwiers L.-H."/>
            <person name="Turgeon B.G."/>
            <person name="Goodwin S.B."/>
            <person name="Spatafora J.W."/>
            <person name="Crous P.W."/>
            <person name="Grigoriev I.V."/>
        </authorList>
    </citation>
    <scope>NUCLEOTIDE SEQUENCE</scope>
    <source>
        <strain evidence="5 7">CBS 781.70</strain>
    </source>
</reference>
<keyword evidence="3" id="KW-0949">S-adenosyl-L-methionine</keyword>
<dbReference type="PANTHER" id="PTHR43712">
    <property type="entry name" value="PUTATIVE (AFU_ORTHOLOGUE AFUA_4G14580)-RELATED"/>
    <property type="match status" value="1"/>
</dbReference>
<dbReference type="EMBL" id="ML975151">
    <property type="protein sequence ID" value="KAF1815937.1"/>
    <property type="molecule type" value="Genomic_DNA"/>
</dbReference>
<dbReference type="GO" id="GO:0008171">
    <property type="term" value="F:O-methyltransferase activity"/>
    <property type="evidence" value="ECO:0007669"/>
    <property type="project" value="InterPro"/>
</dbReference>
<dbReference type="InterPro" id="IPR001077">
    <property type="entry name" value="COMT_C"/>
</dbReference>
<dbReference type="Gene3D" id="3.40.50.150">
    <property type="entry name" value="Vaccinia Virus protein VP39"/>
    <property type="match status" value="1"/>
</dbReference>
<reference evidence="7" key="3">
    <citation type="submission" date="2025-04" db="UniProtKB">
        <authorList>
            <consortium name="RefSeq"/>
        </authorList>
    </citation>
    <scope>IDENTIFICATION</scope>
    <source>
        <strain evidence="7">CBS 781.70</strain>
    </source>
</reference>
<dbReference type="PROSITE" id="PS51683">
    <property type="entry name" value="SAM_OMT_II"/>
    <property type="match status" value="1"/>
</dbReference>
<organism evidence="5">
    <name type="scientific">Eremomyces bilateralis CBS 781.70</name>
    <dbReference type="NCBI Taxonomy" id="1392243"/>
    <lineage>
        <taxon>Eukaryota</taxon>
        <taxon>Fungi</taxon>
        <taxon>Dikarya</taxon>
        <taxon>Ascomycota</taxon>
        <taxon>Pezizomycotina</taxon>
        <taxon>Dothideomycetes</taxon>
        <taxon>Dothideomycetes incertae sedis</taxon>
        <taxon>Eremomycetales</taxon>
        <taxon>Eremomycetaceae</taxon>
        <taxon>Eremomyces</taxon>
    </lineage>
</organism>
<evidence type="ECO:0000256" key="2">
    <source>
        <dbReference type="ARBA" id="ARBA00022679"/>
    </source>
</evidence>
<dbReference type="SUPFAM" id="SSF46785">
    <property type="entry name" value="Winged helix' DNA-binding domain"/>
    <property type="match status" value="1"/>
</dbReference>
<dbReference type="GeneID" id="54419401"/>
<name>A0A6G1GCW9_9PEZI</name>
<gene>
    <name evidence="5 7" type="ORF">P152DRAFT_455664</name>
</gene>
<evidence type="ECO:0000256" key="1">
    <source>
        <dbReference type="ARBA" id="ARBA00022603"/>
    </source>
</evidence>
<protein>
    <submittedName>
        <fullName evidence="5 7">O-methyltransferase</fullName>
    </submittedName>
</protein>
<reference evidence="7" key="2">
    <citation type="submission" date="2020-04" db="EMBL/GenBank/DDBJ databases">
        <authorList>
            <consortium name="NCBI Genome Project"/>
        </authorList>
    </citation>
    <scope>NUCLEOTIDE SEQUENCE</scope>
    <source>
        <strain evidence="7">CBS 781.70</strain>
    </source>
</reference>
<dbReference type="InterPro" id="IPR016461">
    <property type="entry name" value="COMT-like"/>
</dbReference>
<evidence type="ECO:0000256" key="3">
    <source>
        <dbReference type="ARBA" id="ARBA00022691"/>
    </source>
</evidence>
<dbReference type="SUPFAM" id="SSF53335">
    <property type="entry name" value="S-adenosyl-L-methionine-dependent methyltransferases"/>
    <property type="match status" value="1"/>
</dbReference>
<evidence type="ECO:0000259" key="4">
    <source>
        <dbReference type="Pfam" id="PF00891"/>
    </source>
</evidence>
<keyword evidence="6" id="KW-1185">Reference proteome</keyword>
<keyword evidence="2 5" id="KW-0808">Transferase</keyword>
<dbReference type="OrthoDB" id="1606438at2759"/>
<dbReference type="RefSeq" id="XP_033537568.1">
    <property type="nucleotide sequence ID" value="XM_033678831.1"/>
</dbReference>
<dbReference type="AlphaFoldDB" id="A0A6G1GCW9"/>
<dbReference type="PANTHER" id="PTHR43712:SF12">
    <property type="entry name" value="STERIGMATOCYSTIN 8-O-METHYLTRANSFERASE"/>
    <property type="match status" value="1"/>
</dbReference>
<feature type="domain" description="O-methyltransferase C-terminal" evidence="4">
    <location>
        <begin position="228"/>
        <end position="393"/>
    </location>
</feature>
<dbReference type="Gene3D" id="1.10.10.10">
    <property type="entry name" value="Winged helix-like DNA-binding domain superfamily/Winged helix DNA-binding domain"/>
    <property type="match status" value="1"/>
</dbReference>
<dbReference type="InterPro" id="IPR036390">
    <property type="entry name" value="WH_DNA-bd_sf"/>
</dbReference>
<proteinExistence type="predicted"/>
<evidence type="ECO:0000313" key="7">
    <source>
        <dbReference type="RefSeq" id="XP_033537568.1"/>
    </source>
</evidence>
<dbReference type="InterPro" id="IPR029063">
    <property type="entry name" value="SAM-dependent_MTases_sf"/>
</dbReference>
<evidence type="ECO:0000313" key="6">
    <source>
        <dbReference type="Proteomes" id="UP000504638"/>
    </source>
</evidence>
<dbReference type="InterPro" id="IPR036388">
    <property type="entry name" value="WH-like_DNA-bd_sf"/>
</dbReference>
<sequence length="429" mass="48123">MSSLRSLAQSILDNVDVIESCLEAKGCPPPSWDVNAQDWLSNADSRDLRKSRETVLSATKELHDLLIGPRELIQVMGEHHNDLISSQAIIRYGIANRIPIDKKISYAELAASCGIHEHVAQRLLRHAILRRLFIEPQPGMVAHNAVSRVLLEDEQMRDFLAVSVEDLWPAATKTVDALQKWQKSDLPHETGFTLANNSTSSIYHVLAAEPNRGMRFANSMGAYSANPTYSADHVLKGYPWRSLPPAASIVDIGGSHGSIPIALAKEFGDINFIIQDLPMIIESVPALPDEEWASRVKFMSHDFFTEQPVKDADIYYFRWIMHGYADSNAAQLLKHLIPALKPGARILINDYVLPEPGTVSWWSETRARVVDITQIEILNSRERELGEWKGLFAMTDPRFKMLNAWTPEGSALGFIEAVWQPEETKPVDM</sequence>